<dbReference type="AlphaFoldDB" id="A0A6A6JLJ6"/>
<protein>
    <submittedName>
        <fullName evidence="1">Uncharacterized protein</fullName>
    </submittedName>
</protein>
<gene>
    <name evidence="1" type="ORF">EI97DRAFT_441441</name>
</gene>
<dbReference type="GeneID" id="54552873"/>
<proteinExistence type="predicted"/>
<evidence type="ECO:0000313" key="2">
    <source>
        <dbReference type="Proteomes" id="UP000800097"/>
    </source>
</evidence>
<keyword evidence="2" id="KW-1185">Reference proteome</keyword>
<sequence length="233" mass="25687">MVGVNGSGAVPTLNASVTTACNLGVDDGTKTALICEWQKLTTAAVQAMSAAVAELPFLDNHKEQAITSKSAFLTPLWRIESAQAQYLLTVGRREWCKEEMSSKRHGPHSAAVDAPWLLTQIGTDAAPATGLSWHQAWEKQVITQQAWRLERARVFLEVIQKDSRAWWMVIGSEVPKEKCRGLTTFLLGDSAQIRISDQQLFPKDQHIPQGPVIAPTIRQRLEGLDFDSSKARG</sequence>
<dbReference type="RefSeq" id="XP_033654916.1">
    <property type="nucleotide sequence ID" value="XM_033799698.1"/>
</dbReference>
<accession>A0A6A6JLJ6</accession>
<evidence type="ECO:0000313" key="1">
    <source>
        <dbReference type="EMBL" id="KAF2277377.1"/>
    </source>
</evidence>
<dbReference type="Proteomes" id="UP000800097">
    <property type="component" value="Unassembled WGS sequence"/>
</dbReference>
<organism evidence="1 2">
    <name type="scientific">Westerdykella ornata</name>
    <dbReference type="NCBI Taxonomy" id="318751"/>
    <lineage>
        <taxon>Eukaryota</taxon>
        <taxon>Fungi</taxon>
        <taxon>Dikarya</taxon>
        <taxon>Ascomycota</taxon>
        <taxon>Pezizomycotina</taxon>
        <taxon>Dothideomycetes</taxon>
        <taxon>Pleosporomycetidae</taxon>
        <taxon>Pleosporales</taxon>
        <taxon>Sporormiaceae</taxon>
        <taxon>Westerdykella</taxon>
    </lineage>
</organism>
<name>A0A6A6JLJ6_WESOR</name>
<dbReference type="EMBL" id="ML986490">
    <property type="protein sequence ID" value="KAF2277377.1"/>
    <property type="molecule type" value="Genomic_DNA"/>
</dbReference>
<reference evidence="1" key="1">
    <citation type="journal article" date="2020" name="Stud. Mycol.">
        <title>101 Dothideomycetes genomes: a test case for predicting lifestyles and emergence of pathogens.</title>
        <authorList>
            <person name="Haridas S."/>
            <person name="Albert R."/>
            <person name="Binder M."/>
            <person name="Bloem J."/>
            <person name="Labutti K."/>
            <person name="Salamov A."/>
            <person name="Andreopoulos B."/>
            <person name="Baker S."/>
            <person name="Barry K."/>
            <person name="Bills G."/>
            <person name="Bluhm B."/>
            <person name="Cannon C."/>
            <person name="Castanera R."/>
            <person name="Culley D."/>
            <person name="Daum C."/>
            <person name="Ezra D."/>
            <person name="Gonzalez J."/>
            <person name="Henrissat B."/>
            <person name="Kuo A."/>
            <person name="Liang C."/>
            <person name="Lipzen A."/>
            <person name="Lutzoni F."/>
            <person name="Magnuson J."/>
            <person name="Mondo S."/>
            <person name="Nolan M."/>
            <person name="Ohm R."/>
            <person name="Pangilinan J."/>
            <person name="Park H.-J."/>
            <person name="Ramirez L."/>
            <person name="Alfaro M."/>
            <person name="Sun H."/>
            <person name="Tritt A."/>
            <person name="Yoshinaga Y."/>
            <person name="Zwiers L.-H."/>
            <person name="Turgeon B."/>
            <person name="Goodwin S."/>
            <person name="Spatafora J."/>
            <person name="Crous P."/>
            <person name="Grigoriev I."/>
        </authorList>
    </citation>
    <scope>NUCLEOTIDE SEQUENCE</scope>
    <source>
        <strain evidence="1">CBS 379.55</strain>
    </source>
</reference>